<dbReference type="GO" id="GO:0005085">
    <property type="term" value="F:guanyl-nucleotide exchange factor activity"/>
    <property type="evidence" value="ECO:0007669"/>
    <property type="project" value="UniProtKB-UniRule"/>
</dbReference>
<dbReference type="AlphaFoldDB" id="A0A426XSU7"/>
<dbReference type="Gene3D" id="1.20.58.1310">
    <property type="entry name" value="PRONE domain, subdomain 2"/>
    <property type="match status" value="1"/>
</dbReference>
<evidence type="ECO:0000313" key="5">
    <source>
        <dbReference type="EMBL" id="RRT42545.1"/>
    </source>
</evidence>
<dbReference type="Gene3D" id="1.20.58.2010">
    <property type="entry name" value="PRONE domain, subdomain 1"/>
    <property type="match status" value="1"/>
</dbReference>
<name>A0A426XSU7_ENSVE</name>
<gene>
    <name evidence="5" type="ORF">B296_00042795</name>
</gene>
<dbReference type="InterPro" id="IPR038937">
    <property type="entry name" value="RopGEF"/>
</dbReference>
<sequence length="389" mass="45115">MNIPALRKLDAMLTVRLPSHLLDYILVQTCRHFFMLVYSFQGYLDNFKCQNEFWYVSKDADESEKANSKRNEDKWWLPIVKVPSNGLSEVSRKWLQFQKESINQVLKAAMAINAQVLMEMEIPEAYIESLPKFNGLIHNSTDLKMFMLLIVLSLDILIDEMISSRVFPNAMQNGRASLGDSIYRSITYDDFDPEEFLESMDLSTEHKVLDLKNRIEASIIIWMRKMHNKDTKSTWGSAVSMEKREQFEERAETILHLLKLQFPGIPQSIEDVLYADSLTQDPSLKDSSRRQLLTDSNLGAVKKLNPKEEMEKLKEAPNSMTLSDFMGWHFDPESETEMKNPGSLEEDTFSSQDMKKMKKPPDVVTTTKKFSYIEKLENLRCLRSPTARH</sequence>
<evidence type="ECO:0000256" key="2">
    <source>
        <dbReference type="PROSITE-ProRule" id="PRU00663"/>
    </source>
</evidence>
<dbReference type="PROSITE" id="PS51334">
    <property type="entry name" value="PRONE"/>
    <property type="match status" value="1"/>
</dbReference>
<feature type="domain" description="PRONE" evidence="4">
    <location>
        <begin position="1"/>
        <end position="389"/>
    </location>
</feature>
<dbReference type="EMBL" id="AMZH03017762">
    <property type="protein sequence ID" value="RRT42545.1"/>
    <property type="molecule type" value="Genomic_DNA"/>
</dbReference>
<proteinExistence type="predicted"/>
<feature type="region of interest" description="Disordered" evidence="3">
    <location>
        <begin position="334"/>
        <end position="363"/>
    </location>
</feature>
<dbReference type="Pfam" id="PF03759">
    <property type="entry name" value="PRONE"/>
    <property type="match status" value="2"/>
</dbReference>
<evidence type="ECO:0000256" key="3">
    <source>
        <dbReference type="SAM" id="MobiDB-lite"/>
    </source>
</evidence>
<evidence type="ECO:0000313" key="6">
    <source>
        <dbReference type="Proteomes" id="UP000287651"/>
    </source>
</evidence>
<comment type="caution">
    <text evidence="5">The sequence shown here is derived from an EMBL/GenBank/DDBJ whole genome shotgun (WGS) entry which is preliminary data.</text>
</comment>
<accession>A0A426XSU7</accession>
<dbReference type="PANTHER" id="PTHR33101">
    <property type="entry name" value="ROP GUANINE NUCLEOTIDE EXCHANGE FACTOR 1"/>
    <property type="match status" value="1"/>
</dbReference>
<keyword evidence="1 2" id="KW-0344">Guanine-nucleotide releasing factor</keyword>
<evidence type="ECO:0000259" key="4">
    <source>
        <dbReference type="PROSITE" id="PS51334"/>
    </source>
</evidence>
<dbReference type="PANTHER" id="PTHR33101:SF10">
    <property type="entry name" value="ROP GUANINE NUCLEOTIDE EXCHANGE FACTOR 12"/>
    <property type="match status" value="1"/>
</dbReference>
<organism evidence="5 6">
    <name type="scientific">Ensete ventricosum</name>
    <name type="common">Abyssinian banana</name>
    <name type="synonym">Musa ensete</name>
    <dbReference type="NCBI Taxonomy" id="4639"/>
    <lineage>
        <taxon>Eukaryota</taxon>
        <taxon>Viridiplantae</taxon>
        <taxon>Streptophyta</taxon>
        <taxon>Embryophyta</taxon>
        <taxon>Tracheophyta</taxon>
        <taxon>Spermatophyta</taxon>
        <taxon>Magnoliopsida</taxon>
        <taxon>Liliopsida</taxon>
        <taxon>Zingiberales</taxon>
        <taxon>Musaceae</taxon>
        <taxon>Ensete</taxon>
    </lineage>
</organism>
<dbReference type="Proteomes" id="UP000287651">
    <property type="component" value="Unassembled WGS sequence"/>
</dbReference>
<dbReference type="InterPro" id="IPR005512">
    <property type="entry name" value="PRONE_dom"/>
</dbReference>
<evidence type="ECO:0000256" key="1">
    <source>
        <dbReference type="ARBA" id="ARBA00022658"/>
    </source>
</evidence>
<reference evidence="5 6" key="1">
    <citation type="journal article" date="2014" name="Agronomy (Basel)">
        <title>A Draft Genome Sequence for Ensete ventricosum, the Drought-Tolerant Tree Against Hunger.</title>
        <authorList>
            <person name="Harrison J."/>
            <person name="Moore K.A."/>
            <person name="Paszkiewicz K."/>
            <person name="Jones T."/>
            <person name="Grant M."/>
            <person name="Ambacheew D."/>
            <person name="Muzemil S."/>
            <person name="Studholme D.J."/>
        </authorList>
    </citation>
    <scope>NUCLEOTIDE SEQUENCE [LARGE SCALE GENOMIC DNA]</scope>
</reference>
<protein>
    <recommendedName>
        <fullName evidence="4">PRONE domain-containing protein</fullName>
    </recommendedName>
</protein>